<evidence type="ECO:0000256" key="4">
    <source>
        <dbReference type="RuleBase" id="RU364078"/>
    </source>
</evidence>
<keyword evidence="3 4" id="KW-0436">Ligase</keyword>
<dbReference type="GO" id="GO:0015937">
    <property type="term" value="P:coenzyme A biosynthetic process"/>
    <property type="evidence" value="ECO:0007669"/>
    <property type="project" value="UniProtKB-UniRule"/>
</dbReference>
<proteinExistence type="inferred from homology"/>
<dbReference type="Gene3D" id="3.40.50.10300">
    <property type="entry name" value="CoaB-like"/>
    <property type="match status" value="1"/>
</dbReference>
<feature type="binding site" evidence="3">
    <location>
        <position position="331"/>
    </location>
    <ligand>
        <name>CTP</name>
        <dbReference type="ChEBI" id="CHEBI:37563"/>
    </ligand>
</feature>
<dbReference type="PANTHER" id="PTHR14359">
    <property type="entry name" value="HOMO-OLIGOMERIC FLAVIN CONTAINING CYS DECARBOXYLASE FAMILY"/>
    <property type="match status" value="1"/>
</dbReference>
<feature type="region of interest" description="Phosphopantothenoylcysteine decarboxylase" evidence="3">
    <location>
        <begin position="1"/>
        <end position="184"/>
    </location>
</feature>
<dbReference type="GO" id="GO:0046872">
    <property type="term" value="F:metal ion binding"/>
    <property type="evidence" value="ECO:0007669"/>
    <property type="project" value="UniProtKB-KW"/>
</dbReference>
<dbReference type="Pfam" id="PF02441">
    <property type="entry name" value="Flavoprotein"/>
    <property type="match status" value="1"/>
</dbReference>
<comment type="pathway">
    <text evidence="3 4">Cofactor biosynthesis; coenzyme A biosynthesis; CoA from (R)-pantothenate: step 3/5.</text>
</comment>
<dbReference type="RefSeq" id="WP_092351194.1">
    <property type="nucleotide sequence ID" value="NZ_FOIN01000001.1"/>
</dbReference>
<feature type="binding site" evidence="3">
    <location>
        <position position="273"/>
    </location>
    <ligand>
        <name>CTP</name>
        <dbReference type="ChEBI" id="CHEBI:37563"/>
    </ligand>
</feature>
<dbReference type="GO" id="GO:0004633">
    <property type="term" value="F:phosphopantothenoylcysteine decarboxylase activity"/>
    <property type="evidence" value="ECO:0007669"/>
    <property type="project" value="UniProtKB-UniRule"/>
</dbReference>
<sequence length="398" mass="44250">MKTIIVGVSGSIAAYKVCELVRTLKKNNYDVEIIMTHNATKFISPLTLGALINKPVLIDDFDKEGYKIKHISYAKKADCFVIVPATANIIGKIANGICDDVLTSTFIAATCPKLIAPAMNVNMYDNLATQRNIERCKTYGIKFVEPGYGLLACGDTGRGKLADLNQIMAMIEYCLCNKPLKNKRVLITAGPTQEAIDPVRYITNHSSGKMGYALAKRAFELGAKVTLITGPTNLDFPYGVKVIQIKSASEMFETVKSKYQKQDYIIKAAAVGDYRVKEIAQDKIKKKDDILQLELIKNDDILAYLGQHKTDQIICGFAMETKNLIDHAKEKFIKKNCDLLVANNLNEPGAGFKNDTNKVTFIAKDKIQQIELMTKNNLSDLILKELIKIKEEKHVNSN</sequence>
<dbReference type="InterPro" id="IPR007085">
    <property type="entry name" value="DNA/pantothenate-metab_flavo_C"/>
</dbReference>
<dbReference type="InterPro" id="IPR036551">
    <property type="entry name" value="Flavin_trans-like"/>
</dbReference>
<reference evidence="8" key="1">
    <citation type="submission" date="2016-10" db="EMBL/GenBank/DDBJ databases">
        <authorList>
            <person name="Varghese N."/>
            <person name="Submissions S."/>
        </authorList>
    </citation>
    <scope>NUCLEOTIDE SEQUENCE [LARGE SCALE GENOMIC DNA]</scope>
    <source>
        <strain evidence="8">DSM 1551</strain>
    </source>
</reference>
<comment type="cofactor">
    <cofactor evidence="3">
        <name>Mg(2+)</name>
        <dbReference type="ChEBI" id="CHEBI:18420"/>
    </cofactor>
</comment>
<keyword evidence="3 4" id="KW-0288">FMN</keyword>
<comment type="caution">
    <text evidence="3">Lacks conserved residue(s) required for the propagation of feature annotation.</text>
</comment>
<gene>
    <name evidence="3" type="primary">coaBC</name>
    <name evidence="7" type="ORF">SAMN04489758_1014</name>
</gene>
<keyword evidence="3" id="KW-0479">Metal-binding</keyword>
<dbReference type="GO" id="GO:0010181">
    <property type="term" value="F:FMN binding"/>
    <property type="evidence" value="ECO:0007669"/>
    <property type="project" value="UniProtKB-UniRule"/>
</dbReference>
<dbReference type="Pfam" id="PF04127">
    <property type="entry name" value="DFP"/>
    <property type="match status" value="1"/>
</dbReference>
<organism evidence="7 8">
    <name type="scientific">Thomasclavelia cocleata</name>
    <dbReference type="NCBI Taxonomy" id="69824"/>
    <lineage>
        <taxon>Bacteria</taxon>
        <taxon>Bacillati</taxon>
        <taxon>Bacillota</taxon>
        <taxon>Erysipelotrichia</taxon>
        <taxon>Erysipelotrichales</taxon>
        <taxon>Coprobacillaceae</taxon>
        <taxon>Thomasclavelia</taxon>
    </lineage>
</organism>
<dbReference type="HAMAP" id="MF_02225">
    <property type="entry name" value="CoaBC"/>
    <property type="match status" value="1"/>
</dbReference>
<evidence type="ECO:0000256" key="1">
    <source>
        <dbReference type="ARBA" id="ARBA00022793"/>
    </source>
</evidence>
<dbReference type="EC" id="4.1.1.36" evidence="3"/>
<keyword evidence="3" id="KW-0460">Magnesium</keyword>
<feature type="binding site" evidence="3">
    <location>
        <position position="317"/>
    </location>
    <ligand>
        <name>CTP</name>
        <dbReference type="ChEBI" id="CHEBI:37563"/>
    </ligand>
</feature>
<keyword evidence="1 3" id="KW-0210">Decarboxylase</keyword>
<comment type="catalytic activity">
    <reaction evidence="3 4">
        <text>N-[(R)-4-phosphopantothenoyl]-L-cysteine + H(+) = (R)-4'-phosphopantetheine + CO2</text>
        <dbReference type="Rhea" id="RHEA:16793"/>
        <dbReference type="ChEBI" id="CHEBI:15378"/>
        <dbReference type="ChEBI" id="CHEBI:16526"/>
        <dbReference type="ChEBI" id="CHEBI:59458"/>
        <dbReference type="ChEBI" id="CHEBI:61723"/>
        <dbReference type="EC" id="4.1.1.36"/>
    </reaction>
</comment>
<dbReference type="EMBL" id="FOIN01000001">
    <property type="protein sequence ID" value="SET02724.1"/>
    <property type="molecule type" value="Genomic_DNA"/>
</dbReference>
<dbReference type="GeneID" id="78287053"/>
<comment type="similarity">
    <text evidence="3 4">In the C-terminal section; belongs to the PPC synthetase family.</text>
</comment>
<dbReference type="GO" id="GO:0071513">
    <property type="term" value="C:phosphopantothenoylcysteine decarboxylase complex"/>
    <property type="evidence" value="ECO:0007669"/>
    <property type="project" value="TreeGrafter"/>
</dbReference>
<comment type="function">
    <text evidence="4">Catalyzes two steps in the biosynthesis of coenzyme A. In the first step cysteine is conjugated to 4'-phosphopantothenate to form 4-phosphopantothenoylcysteine, in the latter compound is decarboxylated to form 4'-phosphopantotheine.</text>
</comment>
<dbReference type="SUPFAM" id="SSF52507">
    <property type="entry name" value="Homo-oligomeric flavin-containing Cys decarboxylases, HFCD"/>
    <property type="match status" value="1"/>
</dbReference>
<keyword evidence="3" id="KW-0511">Multifunctional enzyme</keyword>
<evidence type="ECO:0000256" key="2">
    <source>
        <dbReference type="ARBA" id="ARBA00023239"/>
    </source>
</evidence>
<evidence type="ECO:0000259" key="6">
    <source>
        <dbReference type="Pfam" id="PF04127"/>
    </source>
</evidence>
<accession>A0A1I0B7H1</accession>
<dbReference type="NCBIfam" id="TIGR00521">
    <property type="entry name" value="coaBC_dfp"/>
    <property type="match status" value="1"/>
</dbReference>
<evidence type="ECO:0000259" key="5">
    <source>
        <dbReference type="Pfam" id="PF02441"/>
    </source>
</evidence>
<dbReference type="SUPFAM" id="SSF102645">
    <property type="entry name" value="CoaB-like"/>
    <property type="match status" value="1"/>
</dbReference>
<feature type="binding site" evidence="3">
    <location>
        <position position="283"/>
    </location>
    <ligand>
        <name>CTP</name>
        <dbReference type="ChEBI" id="CHEBI:37563"/>
    </ligand>
</feature>
<dbReference type="InterPro" id="IPR005252">
    <property type="entry name" value="CoaBC"/>
</dbReference>
<dbReference type="InterPro" id="IPR003382">
    <property type="entry name" value="Flavoprotein"/>
</dbReference>
<comment type="function">
    <text evidence="3">Catalyzes two sequential steps in the biosynthesis of coenzyme A. In the first step cysteine is conjugated to 4'-phosphopantothenate to form 4-phosphopantothenoylcysteine. In the second step the latter compound is decarboxylated to form 4'-phosphopantotheine.</text>
</comment>
<keyword evidence="2 3" id="KW-0456">Lyase</keyword>
<dbReference type="PANTHER" id="PTHR14359:SF6">
    <property type="entry name" value="PHOSPHOPANTOTHENOYLCYSTEINE DECARBOXYLASE"/>
    <property type="match status" value="1"/>
</dbReference>
<feature type="binding site" evidence="3">
    <location>
        <position position="335"/>
    </location>
    <ligand>
        <name>CTP</name>
        <dbReference type="ChEBI" id="CHEBI:37563"/>
    </ligand>
</feature>
<dbReference type="AlphaFoldDB" id="A0A1I0B7H1"/>
<protein>
    <recommendedName>
        <fullName evidence="3">Coenzyme A biosynthesis bifunctional protein CoaBC</fullName>
    </recommendedName>
    <alternativeName>
        <fullName evidence="3">DNA/pantothenate metabolism flavoprotein</fullName>
    </alternativeName>
    <alternativeName>
        <fullName evidence="3">Phosphopantothenoylcysteine synthetase/decarboxylase</fullName>
        <shortName evidence="3">PPCS-PPCDC</shortName>
    </alternativeName>
    <domain>
        <recommendedName>
            <fullName evidence="3">Phosphopantothenoylcysteine decarboxylase</fullName>
            <shortName evidence="3">PPC decarboxylase</shortName>
            <shortName evidence="3">PPC-DC</shortName>
            <ecNumber evidence="3">4.1.1.36</ecNumber>
        </recommendedName>
        <alternativeName>
            <fullName evidence="3">CoaC</fullName>
        </alternativeName>
    </domain>
    <domain>
        <recommendedName>
            <fullName evidence="3">Phosphopantothenate--cysteine ligase</fullName>
            <ecNumber evidence="3">6.3.2.5</ecNumber>
        </recommendedName>
        <alternativeName>
            <fullName evidence="3">CoaB</fullName>
        </alternativeName>
        <alternativeName>
            <fullName evidence="3">Phosphopantothenoylcysteine synthetase</fullName>
            <shortName evidence="3">PPC synthetase</shortName>
            <shortName evidence="3">PPC-S</shortName>
        </alternativeName>
    </domain>
</protein>
<evidence type="ECO:0000313" key="7">
    <source>
        <dbReference type="EMBL" id="SET02724.1"/>
    </source>
</evidence>
<dbReference type="Proteomes" id="UP000198558">
    <property type="component" value="Unassembled WGS sequence"/>
</dbReference>
<comment type="similarity">
    <text evidence="3 4">In the N-terminal section; belongs to the HFCD (homo-oligomeric flavin containing Cys decarboxylase) superfamily.</text>
</comment>
<evidence type="ECO:0000256" key="3">
    <source>
        <dbReference type="HAMAP-Rule" id="MF_02225"/>
    </source>
</evidence>
<comment type="cofactor">
    <cofactor evidence="3">
        <name>FMN</name>
        <dbReference type="ChEBI" id="CHEBI:58210"/>
    </cofactor>
    <text evidence="3">Binds 1 FMN per subunit.</text>
</comment>
<name>A0A1I0B7H1_9FIRM</name>
<dbReference type="Gene3D" id="3.40.50.1950">
    <property type="entry name" value="Flavin prenyltransferase-like"/>
    <property type="match status" value="1"/>
</dbReference>
<dbReference type="InterPro" id="IPR035929">
    <property type="entry name" value="CoaB-like_sf"/>
</dbReference>
<dbReference type="GO" id="GO:0015941">
    <property type="term" value="P:pantothenate catabolic process"/>
    <property type="evidence" value="ECO:0007669"/>
    <property type="project" value="InterPro"/>
</dbReference>
<dbReference type="UniPathway" id="UPA00241">
    <property type="reaction ID" value="UER00353"/>
</dbReference>
<dbReference type="EC" id="6.3.2.5" evidence="3"/>
<dbReference type="OrthoDB" id="9802554at2"/>
<feature type="region of interest" description="Phosphopantothenate--cysteine ligase" evidence="3">
    <location>
        <begin position="185"/>
        <end position="398"/>
    </location>
</feature>
<keyword evidence="8" id="KW-1185">Reference proteome</keyword>
<comment type="pathway">
    <text evidence="3 4">Cofactor biosynthesis; coenzyme A biosynthesis; CoA from (R)-pantothenate: step 2/5.</text>
</comment>
<evidence type="ECO:0000313" key="8">
    <source>
        <dbReference type="Proteomes" id="UP000198558"/>
    </source>
</evidence>
<feature type="active site" description="Proton donor" evidence="3">
    <location>
        <position position="153"/>
    </location>
</feature>
<dbReference type="GO" id="GO:0004632">
    <property type="term" value="F:phosphopantothenate--cysteine ligase activity"/>
    <property type="evidence" value="ECO:0007669"/>
    <property type="project" value="UniProtKB-UniRule"/>
</dbReference>
<comment type="catalytic activity">
    <reaction evidence="3 4">
        <text>(R)-4'-phosphopantothenate + L-cysteine + CTP = N-[(R)-4-phosphopantothenoyl]-L-cysteine + CMP + diphosphate + H(+)</text>
        <dbReference type="Rhea" id="RHEA:19397"/>
        <dbReference type="ChEBI" id="CHEBI:10986"/>
        <dbReference type="ChEBI" id="CHEBI:15378"/>
        <dbReference type="ChEBI" id="CHEBI:33019"/>
        <dbReference type="ChEBI" id="CHEBI:35235"/>
        <dbReference type="ChEBI" id="CHEBI:37563"/>
        <dbReference type="ChEBI" id="CHEBI:59458"/>
        <dbReference type="ChEBI" id="CHEBI:60377"/>
        <dbReference type="EC" id="6.3.2.5"/>
    </reaction>
</comment>
<feature type="domain" description="Flavoprotein" evidence="5">
    <location>
        <begin position="2"/>
        <end position="168"/>
    </location>
</feature>
<keyword evidence="3 4" id="KW-0285">Flavoprotein</keyword>
<feature type="domain" description="DNA/pantothenate metabolism flavoprotein C-terminal" evidence="6">
    <location>
        <begin position="180"/>
        <end position="388"/>
    </location>
</feature>